<keyword evidence="2" id="KW-1185">Reference proteome</keyword>
<sequence length="151" mass="17526">MEGNMLQEMPTYWPVALKPNEEEEDLERWVSSLEYLTKQQNVEDRHTLQRRGIPVSEPMTNNIPKDVKVYEKLEQILELGMKEDGKVGRILELVQQLVSNQNNLQGIKKRKFLEGHQHMGAVEGEEEEEILDEDYAAAYGTRGPSVESWRD</sequence>
<comment type="caution">
    <text evidence="1">The sequence shown here is derived from an EMBL/GenBank/DDBJ whole genome shotgun (WGS) entry which is preliminary data.</text>
</comment>
<gene>
    <name evidence="1" type="ORF">L1987_32672</name>
</gene>
<name>A0ACB9HNX4_9ASTR</name>
<dbReference type="EMBL" id="CM042028">
    <property type="protein sequence ID" value="KAI3797415.1"/>
    <property type="molecule type" value="Genomic_DNA"/>
</dbReference>
<reference evidence="1 2" key="2">
    <citation type="journal article" date="2022" name="Mol. Ecol. Resour.">
        <title>The genomes of chicory, endive, great burdock and yacon provide insights into Asteraceae paleo-polyploidization history and plant inulin production.</title>
        <authorList>
            <person name="Fan W."/>
            <person name="Wang S."/>
            <person name="Wang H."/>
            <person name="Wang A."/>
            <person name="Jiang F."/>
            <person name="Liu H."/>
            <person name="Zhao H."/>
            <person name="Xu D."/>
            <person name="Zhang Y."/>
        </authorList>
    </citation>
    <scope>NUCLEOTIDE SEQUENCE [LARGE SCALE GENOMIC DNA]</scope>
    <source>
        <strain evidence="2">cv. Yunnan</strain>
        <tissue evidence="1">Leaves</tissue>
    </source>
</reference>
<evidence type="ECO:0000313" key="1">
    <source>
        <dbReference type="EMBL" id="KAI3797415.1"/>
    </source>
</evidence>
<protein>
    <submittedName>
        <fullName evidence="1">Uncharacterized protein</fullName>
    </submittedName>
</protein>
<accession>A0ACB9HNX4</accession>
<organism evidence="1 2">
    <name type="scientific">Smallanthus sonchifolius</name>
    <dbReference type="NCBI Taxonomy" id="185202"/>
    <lineage>
        <taxon>Eukaryota</taxon>
        <taxon>Viridiplantae</taxon>
        <taxon>Streptophyta</taxon>
        <taxon>Embryophyta</taxon>
        <taxon>Tracheophyta</taxon>
        <taxon>Spermatophyta</taxon>
        <taxon>Magnoliopsida</taxon>
        <taxon>eudicotyledons</taxon>
        <taxon>Gunneridae</taxon>
        <taxon>Pentapetalae</taxon>
        <taxon>asterids</taxon>
        <taxon>campanulids</taxon>
        <taxon>Asterales</taxon>
        <taxon>Asteraceae</taxon>
        <taxon>Asteroideae</taxon>
        <taxon>Heliantheae alliance</taxon>
        <taxon>Millerieae</taxon>
        <taxon>Smallanthus</taxon>
    </lineage>
</organism>
<evidence type="ECO:0000313" key="2">
    <source>
        <dbReference type="Proteomes" id="UP001056120"/>
    </source>
</evidence>
<dbReference type="Proteomes" id="UP001056120">
    <property type="component" value="Linkage Group LG11"/>
</dbReference>
<proteinExistence type="predicted"/>
<reference evidence="2" key="1">
    <citation type="journal article" date="2022" name="Mol. Ecol. Resour.">
        <title>The genomes of chicory, endive, great burdock and yacon provide insights into Asteraceae palaeo-polyploidization history and plant inulin production.</title>
        <authorList>
            <person name="Fan W."/>
            <person name="Wang S."/>
            <person name="Wang H."/>
            <person name="Wang A."/>
            <person name="Jiang F."/>
            <person name="Liu H."/>
            <person name="Zhao H."/>
            <person name="Xu D."/>
            <person name="Zhang Y."/>
        </authorList>
    </citation>
    <scope>NUCLEOTIDE SEQUENCE [LARGE SCALE GENOMIC DNA]</scope>
    <source>
        <strain evidence="2">cv. Yunnan</strain>
    </source>
</reference>